<dbReference type="GO" id="GO:0005886">
    <property type="term" value="C:plasma membrane"/>
    <property type="evidence" value="ECO:0007669"/>
    <property type="project" value="UniProtKB-SubCell"/>
</dbReference>
<feature type="transmembrane region" description="Helical" evidence="15">
    <location>
        <begin position="82"/>
        <end position="104"/>
    </location>
</feature>
<evidence type="ECO:0000256" key="15">
    <source>
        <dbReference type="SAM" id="Phobius"/>
    </source>
</evidence>
<evidence type="ECO:0000256" key="13">
    <source>
        <dbReference type="ARBA" id="ARBA00048390"/>
    </source>
</evidence>
<comment type="similarity">
    <text evidence="3 14">Belongs to the HemJ family.</text>
</comment>
<accession>M9R2D8</accession>
<dbReference type="AlphaFoldDB" id="M9R2D8"/>
<keyword evidence="17" id="KW-1185">Reference proteome</keyword>
<keyword evidence="8 14" id="KW-0479">Metal-binding</keyword>
<keyword evidence="5 14" id="KW-1003">Cell membrane</keyword>
<dbReference type="InterPro" id="IPR005265">
    <property type="entry name" value="HemJ-like"/>
</dbReference>
<evidence type="ECO:0000256" key="8">
    <source>
        <dbReference type="ARBA" id="ARBA00022723"/>
    </source>
</evidence>
<dbReference type="PIRSF" id="PIRSF004638">
    <property type="entry name" value="UCP004638"/>
    <property type="match status" value="1"/>
</dbReference>
<evidence type="ECO:0000313" key="16">
    <source>
        <dbReference type="EMBL" id="AGI66407.1"/>
    </source>
</evidence>
<dbReference type="HOGENOM" id="CLU_125006_2_0_5"/>
<evidence type="ECO:0000256" key="11">
    <source>
        <dbReference type="ARBA" id="ARBA00023004"/>
    </source>
</evidence>
<keyword evidence="9 15" id="KW-1133">Transmembrane helix</keyword>
<evidence type="ECO:0000256" key="4">
    <source>
        <dbReference type="ARBA" id="ARBA00017504"/>
    </source>
</evidence>
<evidence type="ECO:0000256" key="1">
    <source>
        <dbReference type="ARBA" id="ARBA00004651"/>
    </source>
</evidence>
<evidence type="ECO:0000256" key="7">
    <source>
        <dbReference type="ARBA" id="ARBA00022692"/>
    </source>
</evidence>
<reference evidence="16 17" key="1">
    <citation type="journal article" date="2013" name="PLoS ONE">
        <title>Poles Apart: Arctic and Antarctic Octadecabacter strains Share High Genome Plasticity and a New Type of Xanthorhodopsin.</title>
        <authorList>
            <person name="Vollmers J."/>
            <person name="Voget S."/>
            <person name="Dietrich S."/>
            <person name="Gollnow K."/>
            <person name="Smits M."/>
            <person name="Meyer K."/>
            <person name="Brinkhoff T."/>
            <person name="Simon M."/>
            <person name="Daniel R."/>
        </authorList>
    </citation>
    <scope>NUCLEOTIDE SEQUENCE [LARGE SCALE GENOMIC DNA]</scope>
    <source>
        <strain evidence="16 17">307</strain>
    </source>
</reference>
<evidence type="ECO:0000313" key="17">
    <source>
        <dbReference type="Proteomes" id="UP000005307"/>
    </source>
</evidence>
<dbReference type="GO" id="GO:0006782">
    <property type="term" value="P:protoporphyrinogen IX biosynthetic process"/>
    <property type="evidence" value="ECO:0007669"/>
    <property type="project" value="UniProtKB-UniRule"/>
</dbReference>
<evidence type="ECO:0000256" key="6">
    <source>
        <dbReference type="ARBA" id="ARBA00022617"/>
    </source>
</evidence>
<evidence type="ECO:0000256" key="14">
    <source>
        <dbReference type="PIRNR" id="PIRNR004638"/>
    </source>
</evidence>
<dbReference type="STRING" id="391626.OAN307_c06800"/>
<evidence type="ECO:0000256" key="9">
    <source>
        <dbReference type="ARBA" id="ARBA00022989"/>
    </source>
</evidence>
<dbReference type="Pfam" id="PF03653">
    <property type="entry name" value="UPF0093"/>
    <property type="match status" value="1"/>
</dbReference>
<keyword evidence="12 14" id="KW-0472">Membrane</keyword>
<comment type="pathway">
    <text evidence="2 14">Porphyrin-containing compound metabolism; protoporphyrin-IX biosynthesis; protoporphyrin-IX from protoporphyrinogen-IX: step 1/1.</text>
</comment>
<evidence type="ECO:0000256" key="2">
    <source>
        <dbReference type="ARBA" id="ARBA00005073"/>
    </source>
</evidence>
<dbReference type="Proteomes" id="UP000005307">
    <property type="component" value="Chromosome"/>
</dbReference>
<comment type="cofactor">
    <cofactor evidence="14">
        <name>heme b</name>
        <dbReference type="ChEBI" id="CHEBI:60344"/>
    </cofactor>
    <text evidence="14">Binds 1 heme b (iron(II)-protoporphyrin IX) group per subunit.</text>
</comment>
<dbReference type="EMBL" id="CP003740">
    <property type="protein sequence ID" value="AGI66407.1"/>
    <property type="molecule type" value="Genomic_DNA"/>
</dbReference>
<keyword evidence="7 15" id="KW-0812">Transmembrane</keyword>
<name>M9R2D8_9RHOB</name>
<dbReference type="GO" id="GO:0046872">
    <property type="term" value="F:metal ion binding"/>
    <property type="evidence" value="ECO:0007669"/>
    <property type="project" value="UniProtKB-UniRule"/>
</dbReference>
<keyword evidence="10" id="KW-0560">Oxidoreductase</keyword>
<keyword evidence="11 14" id="KW-0408">Iron</keyword>
<keyword evidence="6 14" id="KW-0349">Heme</keyword>
<comment type="catalytic activity">
    <reaction evidence="13 14">
        <text>protoporphyrinogen IX + 3 A = protoporphyrin IX + 3 AH2</text>
        <dbReference type="Rhea" id="RHEA:62000"/>
        <dbReference type="ChEBI" id="CHEBI:13193"/>
        <dbReference type="ChEBI" id="CHEBI:17499"/>
        <dbReference type="ChEBI" id="CHEBI:57306"/>
        <dbReference type="ChEBI" id="CHEBI:57307"/>
    </reaction>
</comment>
<dbReference type="UniPathway" id="UPA00251">
    <property type="reaction ID" value="UER00324"/>
</dbReference>
<feature type="transmembrane region" description="Helical" evidence="15">
    <location>
        <begin position="53"/>
        <end position="76"/>
    </location>
</feature>
<evidence type="ECO:0000256" key="5">
    <source>
        <dbReference type="ARBA" id="ARBA00022475"/>
    </source>
</evidence>
<comment type="function">
    <text evidence="14">Catalyzes the oxidation of protoporphyrinogen IX to protoporphyrin IX.</text>
</comment>
<dbReference type="GO" id="GO:0070818">
    <property type="term" value="F:protoporphyrinogen oxidase activity"/>
    <property type="evidence" value="ECO:0007669"/>
    <property type="project" value="UniProtKB-UniRule"/>
</dbReference>
<dbReference type="PANTHER" id="PTHR40255">
    <property type="entry name" value="UPF0093 MEMBRANE PROTEIN SLR1790"/>
    <property type="match status" value="1"/>
</dbReference>
<dbReference type="eggNOG" id="COG1981">
    <property type="taxonomic scope" value="Bacteria"/>
</dbReference>
<feature type="transmembrane region" description="Helical" evidence="15">
    <location>
        <begin position="6"/>
        <end position="29"/>
    </location>
</feature>
<dbReference type="EC" id="1.3.99.-" evidence="14"/>
<dbReference type="OrthoDB" id="9800824at2"/>
<sequence>MDWLKIIHILSVMGWMTSIFAVPRALIYWKRDFANTGEKEHQISQIGDLTYRLYRFSAGLMVLALITGIWLGAAVWAFDTWVIVKLALVSLLVAHYMMTGGMVMRARRGTFNESDFYLRVFNEISVVGVIAILWVVVVKPF</sequence>
<protein>
    <recommendedName>
        <fullName evidence="4 14">Protoporphyrinogen IX oxidase</fullName>
        <ecNumber evidence="14">1.3.99.-</ecNumber>
    </recommendedName>
</protein>
<dbReference type="PANTHER" id="PTHR40255:SF1">
    <property type="entry name" value="PROTOPORPHYRINOGEN IX OXIDASE"/>
    <property type="match status" value="1"/>
</dbReference>
<organism evidence="16 17">
    <name type="scientific">Octadecabacter antarcticus 307</name>
    <dbReference type="NCBI Taxonomy" id="391626"/>
    <lineage>
        <taxon>Bacteria</taxon>
        <taxon>Pseudomonadati</taxon>
        <taxon>Pseudomonadota</taxon>
        <taxon>Alphaproteobacteria</taxon>
        <taxon>Rhodobacterales</taxon>
        <taxon>Roseobacteraceae</taxon>
        <taxon>Octadecabacter</taxon>
    </lineage>
</organism>
<evidence type="ECO:0000256" key="3">
    <source>
        <dbReference type="ARBA" id="ARBA00006501"/>
    </source>
</evidence>
<dbReference type="KEGG" id="oat:OAN307_c06800"/>
<comment type="subcellular location">
    <subcellularLocation>
        <location evidence="1">Cell membrane</location>
        <topology evidence="1">Multi-pass membrane protein</topology>
    </subcellularLocation>
</comment>
<evidence type="ECO:0000256" key="10">
    <source>
        <dbReference type="ARBA" id="ARBA00023002"/>
    </source>
</evidence>
<feature type="transmembrane region" description="Helical" evidence="15">
    <location>
        <begin position="116"/>
        <end position="137"/>
    </location>
</feature>
<gene>
    <name evidence="16" type="ORF">OAN307_c06800</name>
</gene>
<evidence type="ECO:0000256" key="12">
    <source>
        <dbReference type="ARBA" id="ARBA00023136"/>
    </source>
</evidence>
<dbReference type="RefSeq" id="WP_015498455.1">
    <property type="nucleotide sequence ID" value="NC_020911.1"/>
</dbReference>
<proteinExistence type="inferred from homology"/>